<keyword evidence="7" id="KW-1185">Reference proteome</keyword>
<evidence type="ECO:0000256" key="2">
    <source>
        <dbReference type="ARBA" id="ARBA00034534"/>
    </source>
</evidence>
<dbReference type="AlphaFoldDB" id="A0A914P441"/>
<feature type="compositionally biased region" description="Basic and acidic residues" evidence="4">
    <location>
        <begin position="629"/>
        <end position="639"/>
    </location>
</feature>
<dbReference type="GO" id="GO:0005681">
    <property type="term" value="C:spliceosomal complex"/>
    <property type="evidence" value="ECO:0007669"/>
    <property type="project" value="TreeGrafter"/>
</dbReference>
<feature type="compositionally biased region" description="Basic and acidic residues" evidence="4">
    <location>
        <begin position="172"/>
        <end position="183"/>
    </location>
</feature>
<feature type="domain" description="Splicing factor cactin central" evidence="6">
    <location>
        <begin position="405"/>
        <end position="590"/>
    </location>
</feature>
<evidence type="ECO:0000259" key="5">
    <source>
        <dbReference type="Pfam" id="PF09732"/>
    </source>
</evidence>
<feature type="compositionally biased region" description="Basic and acidic residues" evidence="4">
    <location>
        <begin position="191"/>
        <end position="225"/>
    </location>
</feature>
<dbReference type="Pfam" id="PF10312">
    <property type="entry name" value="Cactin_mid"/>
    <property type="match status" value="1"/>
</dbReference>
<dbReference type="PANTHER" id="PTHR21737">
    <property type="entry name" value="POLYGLUTAMINE BINDING PROTEIN 1/MARVEL MEMBRANE-ASSOCIATING DOMAIN CONTAINING 3"/>
    <property type="match status" value="1"/>
</dbReference>
<feature type="domain" description="Splicing factor Cactin C-terminal" evidence="5">
    <location>
        <begin position="769"/>
        <end position="892"/>
    </location>
</feature>
<evidence type="ECO:0000256" key="1">
    <source>
        <dbReference type="ARBA" id="ARBA00006895"/>
    </source>
</evidence>
<feature type="compositionally biased region" description="Basic and acidic residues" evidence="4">
    <location>
        <begin position="269"/>
        <end position="308"/>
    </location>
</feature>
<evidence type="ECO:0000256" key="4">
    <source>
        <dbReference type="SAM" id="MobiDB-lite"/>
    </source>
</evidence>
<keyword evidence="3" id="KW-0175">Coiled coil</keyword>
<organism evidence="7 8">
    <name type="scientific">Panagrolaimus davidi</name>
    <dbReference type="NCBI Taxonomy" id="227884"/>
    <lineage>
        <taxon>Eukaryota</taxon>
        <taxon>Metazoa</taxon>
        <taxon>Ecdysozoa</taxon>
        <taxon>Nematoda</taxon>
        <taxon>Chromadorea</taxon>
        <taxon>Rhabditida</taxon>
        <taxon>Tylenchina</taxon>
        <taxon>Panagrolaimomorpha</taxon>
        <taxon>Panagrolaimoidea</taxon>
        <taxon>Panagrolaimidae</taxon>
        <taxon>Panagrolaimus</taxon>
    </lineage>
</organism>
<feature type="compositionally biased region" description="Basic and acidic residues" evidence="4">
    <location>
        <begin position="248"/>
        <end position="258"/>
    </location>
</feature>
<sequence length="892" mass="106730">MATSDEFVVFKEKKQSFVDDNLRANHVNQYSNLNLNQIYKCPITIPVQTCSKSYNDNYFDIAAYEKFGDKNNEGLKISGSIRNEKEIFDSPFIIQNSFEFPRQQNDTVQPPETSKFRATQTLLNPNEALNNGQKGINLEQQHHPNATQSVRQYQLHVSTRMPSLRHVPNLNKSRDMGRDSDYRSRRRSHSRDRDADRYKSTRDKDYERKDRERSRDKHYEKDRSSRKCSRSRSPKDIKPSSSSKDRRKKDIPIQERRRQMSMSSTSSEEEQKDREFDEKLEILRKEKTEKRRLQKQKMKETETPEEKRIRRMAKKMRKEEKRKTESLSDVIAYNNLNNPFNDSNLTQPFVWGKKLQKEGKEKLSNKEIEKMHLEKVNKNIREMEELRKNRDIRRMQKEDDEMMARDRERQMYGDFGVVEYKFHIKQAKERTRIRLKENRPKPIDLLVRYSAYSIPGEEEQYGEFELVDPLTYIKGLSIDDFEDLIADIKTYKKIASHKDDEFWDDLRTIAEGEVTKLKDARRRAEMDEVVHSSVKKDVIKTFQNKSYDELVKLEADVQNKIRTETNVGFWQYLLDELRPYMAKSRLKSKHIAKQTLKLQRIREEQAKEMDEHQKLLGDVKPILPPKPATESKPDNEEMEIDTKNDSIYTELTKEDEIAIRKQTFKSIPFTFDELKAMDDDVQEQKWSSLTEAQLELFTENMYNQGRYSPVLGGDNEAMPGIEVIDEVDDFKQLQAARKPEFMRMARSGMEKEEEEFVDEEKLEKQTYLWSDKYRPRKPRYFNRVHTGFDWNKYNQTHYDLDNPPPKIVQGYRFNIFYPDLLDITHTPQYTLTECEDPDFAILRFKAGPPYEDIAFKIVNREWEINHKHGFRNQFKEGVFQLWFFFKRYRYRR</sequence>
<comment type="similarity">
    <text evidence="1">Belongs to the CACTIN family.</text>
</comment>
<evidence type="ECO:0000313" key="7">
    <source>
        <dbReference type="Proteomes" id="UP000887578"/>
    </source>
</evidence>
<accession>A0A914P441</accession>
<proteinExistence type="inferred from homology"/>
<dbReference type="InterPro" id="IPR018816">
    <property type="entry name" value="Cactin_central"/>
</dbReference>
<feature type="region of interest" description="Disordered" evidence="4">
    <location>
        <begin position="619"/>
        <end position="639"/>
    </location>
</feature>
<evidence type="ECO:0000313" key="8">
    <source>
        <dbReference type="WBParaSite" id="PDA_v2.g1264.t1"/>
    </source>
</evidence>
<feature type="region of interest" description="Disordered" evidence="4">
    <location>
        <begin position="158"/>
        <end position="323"/>
    </location>
</feature>
<protein>
    <recommendedName>
        <fullName evidence="2">Splicing factor Cactin</fullName>
    </recommendedName>
</protein>
<dbReference type="InterPro" id="IPR019134">
    <property type="entry name" value="Cactin_C"/>
</dbReference>
<dbReference type="WBParaSite" id="PDA_v2.g1264.t1">
    <property type="protein sequence ID" value="PDA_v2.g1264.t1"/>
    <property type="gene ID" value="PDA_v2.g1264"/>
</dbReference>
<dbReference type="GO" id="GO:0005737">
    <property type="term" value="C:cytoplasm"/>
    <property type="evidence" value="ECO:0007669"/>
    <property type="project" value="TreeGrafter"/>
</dbReference>
<reference evidence="8" key="1">
    <citation type="submission" date="2022-11" db="UniProtKB">
        <authorList>
            <consortium name="WormBaseParasite"/>
        </authorList>
    </citation>
    <scope>IDENTIFICATION</scope>
</reference>
<evidence type="ECO:0000259" key="6">
    <source>
        <dbReference type="Pfam" id="PF10312"/>
    </source>
</evidence>
<dbReference type="Pfam" id="PF09732">
    <property type="entry name" value="CactinC_cactus"/>
    <property type="match status" value="1"/>
</dbReference>
<feature type="coiled-coil region" evidence="3">
    <location>
        <begin position="366"/>
        <end position="393"/>
    </location>
</feature>
<evidence type="ECO:0000256" key="3">
    <source>
        <dbReference type="SAM" id="Coils"/>
    </source>
</evidence>
<dbReference type="GO" id="GO:0045292">
    <property type="term" value="P:mRNA cis splicing, via spliceosome"/>
    <property type="evidence" value="ECO:0007669"/>
    <property type="project" value="TreeGrafter"/>
</dbReference>
<dbReference type="Proteomes" id="UP000887578">
    <property type="component" value="Unplaced"/>
</dbReference>
<dbReference type="SMART" id="SM01050">
    <property type="entry name" value="CactinC_cactus"/>
    <property type="match status" value="1"/>
</dbReference>
<name>A0A914P441_9BILA</name>
<dbReference type="PANTHER" id="PTHR21737:SF4">
    <property type="entry name" value="SPLICING FACTOR CACTIN"/>
    <property type="match status" value="1"/>
</dbReference>